<dbReference type="Proteomes" id="UP000056466">
    <property type="component" value="Chromosome"/>
</dbReference>
<organism evidence="3 4">
    <name type="scientific">Candidatus Palibaumannia cicadellinicola</name>
    <dbReference type="NCBI Taxonomy" id="186490"/>
    <lineage>
        <taxon>Bacteria</taxon>
        <taxon>Pseudomonadati</taxon>
        <taxon>Pseudomonadota</taxon>
        <taxon>Gammaproteobacteria</taxon>
        <taxon>Candidatus Palibaumannia</taxon>
    </lineage>
</organism>
<evidence type="ECO:0000313" key="4">
    <source>
        <dbReference type="Proteomes" id="UP000056466"/>
    </source>
</evidence>
<dbReference type="OrthoDB" id="9799320at2"/>
<dbReference type="AlphaFoldDB" id="A0A0K2BLC7"/>
<dbReference type="InterPro" id="IPR003808">
    <property type="entry name" value="Fe-S_metab-assoc_dom"/>
</dbReference>
<evidence type="ECO:0000259" key="2">
    <source>
        <dbReference type="Pfam" id="PF02657"/>
    </source>
</evidence>
<keyword evidence="1" id="KW-0472">Membrane</keyword>
<accession>A0A0K2BLC7</accession>
<keyword evidence="1" id="KW-0812">Transmembrane</keyword>
<proteinExistence type="predicted"/>
<reference evidence="3 4" key="1">
    <citation type="submission" date="2015-06" db="EMBL/GenBank/DDBJ databases">
        <title>Lineage-specific patterns of genome deterioration in obligate symbionts.</title>
        <authorList>
            <person name="Bennett G.M."/>
            <person name="McCutcheon J.P."/>
            <person name="McDonald B.R."/>
            <person name="Moran N.A."/>
        </authorList>
    </citation>
    <scope>NUCLEOTIDE SEQUENCE [LARGE SCALE GENOMIC DNA]</scope>
    <source>
        <strain evidence="3 4">B-GSS</strain>
    </source>
</reference>
<dbReference type="NCBIfam" id="NF006792">
    <property type="entry name" value="PRK09296.1"/>
    <property type="match status" value="1"/>
</dbReference>
<protein>
    <submittedName>
        <fullName evidence="3">Sulfur acceptor protein SufE for iron-sulfur cluster assembly</fullName>
    </submittedName>
</protein>
<dbReference type="PATRIC" id="fig|186490.8.peg.385"/>
<feature type="domain" description="Fe-S metabolism associated" evidence="2">
    <location>
        <begin position="14"/>
        <end position="132"/>
    </location>
</feature>
<dbReference type="KEGG" id="bcig:AB162_409"/>
<keyword evidence="1" id="KW-1133">Transmembrane helix</keyword>
<keyword evidence="4" id="KW-1185">Reference proteome</keyword>
<dbReference type="SUPFAM" id="SSF82649">
    <property type="entry name" value="SufE/NifU"/>
    <property type="match status" value="1"/>
</dbReference>
<sequence>MISIPDKNKLLRYFSICNNWEEKYLYIMQLGKSLPPLPSGTRTKDYLISGCQSNVWIVISATDNGYIKLYGDSDAAIVKGLIAIVFIIYTGLTLTEIISLDISVLFNKLSLNKHLTPNRSQGLYAVVRAIRTKAAAFVALQASQAQAKQISINN</sequence>
<dbReference type="Gene3D" id="3.90.1010.10">
    <property type="match status" value="1"/>
</dbReference>
<dbReference type="Pfam" id="PF02657">
    <property type="entry name" value="SufE"/>
    <property type="match status" value="1"/>
</dbReference>
<name>A0A0K2BLC7_9GAMM</name>
<feature type="transmembrane region" description="Helical" evidence="1">
    <location>
        <begin position="81"/>
        <end position="106"/>
    </location>
</feature>
<evidence type="ECO:0000313" key="3">
    <source>
        <dbReference type="EMBL" id="AKZ65997.1"/>
    </source>
</evidence>
<evidence type="ECO:0000256" key="1">
    <source>
        <dbReference type="SAM" id="Phobius"/>
    </source>
</evidence>
<gene>
    <name evidence="3" type="primary">sufE</name>
    <name evidence="3" type="ORF">AB162_409</name>
</gene>
<dbReference type="RefSeq" id="WP_053097032.1">
    <property type="nucleotide sequence ID" value="NZ_CP011787.1"/>
</dbReference>
<dbReference type="PANTHER" id="PTHR43597">
    <property type="entry name" value="SULFUR ACCEPTOR PROTEIN CSDE"/>
    <property type="match status" value="1"/>
</dbReference>
<dbReference type="PANTHER" id="PTHR43597:SF3">
    <property type="entry name" value="CYSTEINE DESULFURATION PROTEIN SUFE"/>
    <property type="match status" value="1"/>
</dbReference>
<dbReference type="EMBL" id="CP011787">
    <property type="protein sequence ID" value="AKZ65997.1"/>
    <property type="molecule type" value="Genomic_DNA"/>
</dbReference>